<evidence type="ECO:0000259" key="1">
    <source>
        <dbReference type="Pfam" id="PF06985"/>
    </source>
</evidence>
<dbReference type="Pfam" id="PF06985">
    <property type="entry name" value="HET"/>
    <property type="match status" value="1"/>
</dbReference>
<organism evidence="2 3">
    <name type="scientific">Karstenula rhodostoma CBS 690.94</name>
    <dbReference type="NCBI Taxonomy" id="1392251"/>
    <lineage>
        <taxon>Eukaryota</taxon>
        <taxon>Fungi</taxon>
        <taxon>Dikarya</taxon>
        <taxon>Ascomycota</taxon>
        <taxon>Pezizomycotina</taxon>
        <taxon>Dothideomycetes</taxon>
        <taxon>Pleosporomycetidae</taxon>
        <taxon>Pleosporales</taxon>
        <taxon>Massarineae</taxon>
        <taxon>Didymosphaeriaceae</taxon>
        <taxon>Karstenula</taxon>
    </lineage>
</organism>
<protein>
    <submittedName>
        <fullName evidence="2">HET-domain-containing protein</fullName>
    </submittedName>
</protein>
<dbReference type="EMBL" id="MU001492">
    <property type="protein sequence ID" value="KAF2452060.1"/>
    <property type="molecule type" value="Genomic_DNA"/>
</dbReference>
<evidence type="ECO:0000313" key="3">
    <source>
        <dbReference type="Proteomes" id="UP000799764"/>
    </source>
</evidence>
<proteinExistence type="predicted"/>
<dbReference type="PANTHER" id="PTHR33112">
    <property type="entry name" value="DOMAIN PROTEIN, PUTATIVE-RELATED"/>
    <property type="match status" value="1"/>
</dbReference>
<dbReference type="PANTHER" id="PTHR33112:SF13">
    <property type="entry name" value="HETEROKARYON INCOMPATIBILITY DOMAIN-CONTAINING PROTEIN"/>
    <property type="match status" value="1"/>
</dbReference>
<reference evidence="2" key="1">
    <citation type="journal article" date="2020" name="Stud. Mycol.">
        <title>101 Dothideomycetes genomes: a test case for predicting lifestyles and emergence of pathogens.</title>
        <authorList>
            <person name="Haridas S."/>
            <person name="Albert R."/>
            <person name="Binder M."/>
            <person name="Bloem J."/>
            <person name="Labutti K."/>
            <person name="Salamov A."/>
            <person name="Andreopoulos B."/>
            <person name="Baker S."/>
            <person name="Barry K."/>
            <person name="Bills G."/>
            <person name="Bluhm B."/>
            <person name="Cannon C."/>
            <person name="Castanera R."/>
            <person name="Culley D."/>
            <person name="Daum C."/>
            <person name="Ezra D."/>
            <person name="Gonzalez J."/>
            <person name="Henrissat B."/>
            <person name="Kuo A."/>
            <person name="Liang C."/>
            <person name="Lipzen A."/>
            <person name="Lutzoni F."/>
            <person name="Magnuson J."/>
            <person name="Mondo S."/>
            <person name="Nolan M."/>
            <person name="Ohm R."/>
            <person name="Pangilinan J."/>
            <person name="Park H.-J."/>
            <person name="Ramirez L."/>
            <person name="Alfaro M."/>
            <person name="Sun H."/>
            <person name="Tritt A."/>
            <person name="Yoshinaga Y."/>
            <person name="Zwiers L.-H."/>
            <person name="Turgeon B."/>
            <person name="Goodwin S."/>
            <person name="Spatafora J."/>
            <person name="Crous P."/>
            <person name="Grigoriev I."/>
        </authorList>
    </citation>
    <scope>NUCLEOTIDE SEQUENCE</scope>
    <source>
        <strain evidence="2">CBS 690.94</strain>
    </source>
</reference>
<comment type="caution">
    <text evidence="2">The sequence shown here is derived from an EMBL/GenBank/DDBJ whole genome shotgun (WGS) entry which is preliminary data.</text>
</comment>
<name>A0A9P4UJD0_9PLEO</name>
<dbReference type="AlphaFoldDB" id="A0A9P4UJD0"/>
<accession>A0A9P4UJD0</accession>
<dbReference type="InterPro" id="IPR010730">
    <property type="entry name" value="HET"/>
</dbReference>
<dbReference type="OrthoDB" id="2958217at2759"/>
<gene>
    <name evidence="2" type="ORF">P171DRAFT_376686</name>
</gene>
<sequence length="679" mass="77495">MSRLQNRLDRSLTALTGLLPGSRANEPETTSRVDSTHTARVIAARCSCCHRSKTTIETTYWDGTLDHLRSAADEGCIRCSFLAKCIVSFASDIFQKQNSFRAWANFSTCELKVHRNGKPDNFVLDIFALHEQNNTPFNNIPIKRLLPGDTSSDMTSITIANWIQDCKSNHTDCNSIIPDFHDTSYSPKRLLDLTNARIVLRENVPGRPVYACLSHCWGRSNDLTKTTLENIDEFKTLIPWKDLTKTFRDAVEICRRAEINFLWIDSLCIIQGCKDDWDEQAPQMASIYRSAFVTIAATNSKETIEGCYRTAGADYLAKCVPGTDVYVRRQPSKFPTHWASISSEEWPLLNRGWIYQEMRLSRRVLHFCSQEVIWECQNARRSESGCSDKPLGSKDTQTYKTTMYGAVPYSKLAEDPRKLWYRTVQDYSRLQLTFEKDKMPALAALTRDMETLRADDRFLAGLWEKTLLLDLLWMVWPSPKTGRLATWRAPTWSWACVQSQVMWGSSVDHVLESVKVDDIRYVTTGPACMGEIQEASISLHVPLLRAKFDSARFESARLCWDPITPFLYDLVIQDEKMDYDFSLPGPCNILSPTEVFIAPIGINKLNCHHTGIVLRKQDRSIYERVGYAEIQHREVVDMFDKGLRGGRGMTWSFSVEGNEKLDLVTTFFMSIPVCSVTII</sequence>
<evidence type="ECO:0000313" key="2">
    <source>
        <dbReference type="EMBL" id="KAF2452060.1"/>
    </source>
</evidence>
<keyword evidence="3" id="KW-1185">Reference proteome</keyword>
<dbReference type="Proteomes" id="UP000799764">
    <property type="component" value="Unassembled WGS sequence"/>
</dbReference>
<feature type="domain" description="Heterokaryon incompatibility" evidence="1">
    <location>
        <begin position="210"/>
        <end position="357"/>
    </location>
</feature>